<protein>
    <recommendedName>
        <fullName evidence="2">Metallo-beta-lactamase domain-containing protein</fullName>
    </recommendedName>
</protein>
<evidence type="ECO:0000313" key="3">
    <source>
        <dbReference type="EMBL" id="ESP87421.1"/>
    </source>
</evidence>
<dbReference type="InterPro" id="IPR050114">
    <property type="entry name" value="UPF0173_UPF0282_UlaG_hydrolase"/>
</dbReference>
<feature type="domain" description="Metallo-beta-lactamase" evidence="2">
    <location>
        <begin position="86"/>
        <end position="277"/>
    </location>
</feature>
<dbReference type="STRING" id="1324957.K933_14138"/>
<feature type="compositionally biased region" description="Acidic residues" evidence="1">
    <location>
        <begin position="19"/>
        <end position="37"/>
    </location>
</feature>
<dbReference type="InterPro" id="IPR001279">
    <property type="entry name" value="Metallo-B-lactamas"/>
</dbReference>
<dbReference type="eggNOG" id="arCOG00497">
    <property type="taxonomic scope" value="Archaea"/>
</dbReference>
<proteinExistence type="predicted"/>
<organism evidence="3 4">
    <name type="scientific">Candidatus Halobonum tyrrellensis G22</name>
    <dbReference type="NCBI Taxonomy" id="1324957"/>
    <lineage>
        <taxon>Archaea</taxon>
        <taxon>Methanobacteriati</taxon>
        <taxon>Methanobacteriota</taxon>
        <taxon>Stenosarchaea group</taxon>
        <taxon>Halobacteria</taxon>
        <taxon>Halobacteriales</taxon>
        <taxon>Haloferacaceae</taxon>
        <taxon>Candidatus Halobonum</taxon>
    </lineage>
</organism>
<reference evidence="3 4" key="1">
    <citation type="journal article" date="2013" name="Genome Announc.">
        <title>Draft Genome Sequence of 'Candidatus Halobonum tyrrellensis' Strain G22, Isolated from the Hypersaline Waters of Lake Tyrrell, Australia.</title>
        <authorList>
            <person name="Ugalde J.A."/>
            <person name="Narasingarao P."/>
            <person name="Kuo S."/>
            <person name="Podell S."/>
            <person name="Allen E.E."/>
        </authorList>
    </citation>
    <scope>NUCLEOTIDE SEQUENCE [LARGE SCALE GENOMIC DNA]</scope>
    <source>
        <strain evidence="3 4">G22</strain>
    </source>
</reference>
<feature type="region of interest" description="Disordered" evidence="1">
    <location>
        <begin position="1"/>
        <end position="45"/>
    </location>
</feature>
<dbReference type="PANTHER" id="PTHR43546">
    <property type="entry name" value="UPF0173 METAL-DEPENDENT HYDROLASE MJ1163-RELATED"/>
    <property type="match status" value="1"/>
</dbReference>
<evidence type="ECO:0000313" key="4">
    <source>
        <dbReference type="Proteomes" id="UP000017840"/>
    </source>
</evidence>
<sequence length="321" mass="34547">MFDFLTGGGDTDAGTDASVDAETETDPDAGTEPETGTDGDATPERGSVFFVGTATVVVRYAGFTILTDPNFLHAGDHAHLGYGLSAERRTDPALDLDELPDVDFVLLSHYHGDHFDHRVQEELDDDLPIVTTHHAAEELDAKGFTETYPLDTWETFTVRKGDATLDVTATPGRHGPPVVAEALPEVMGSVLEFYPDGDGGRAVGGGGREASLRIYVSGDTLLYDEVEEVPERYPDIDLALLHLGGTEVVGVLLTMDADQGVDAVRLFDADVSIPIHYDDYDVFRSPLSAFRDAVSAAGLDDRVAYLDRGEAYALGSPAERR</sequence>
<feature type="compositionally biased region" description="Gly residues" evidence="1">
    <location>
        <begin position="1"/>
        <end position="11"/>
    </location>
</feature>
<dbReference type="Proteomes" id="UP000017840">
    <property type="component" value="Unassembled WGS sequence"/>
</dbReference>
<dbReference type="AlphaFoldDB" id="V4GQU8"/>
<dbReference type="InterPro" id="IPR036866">
    <property type="entry name" value="RibonucZ/Hydroxyglut_hydro"/>
</dbReference>
<comment type="caution">
    <text evidence="3">The sequence shown here is derived from an EMBL/GenBank/DDBJ whole genome shotgun (WGS) entry which is preliminary data.</text>
</comment>
<dbReference type="EMBL" id="ASGZ01000059">
    <property type="protein sequence ID" value="ESP87421.1"/>
    <property type="molecule type" value="Genomic_DNA"/>
</dbReference>
<keyword evidence="4" id="KW-1185">Reference proteome</keyword>
<dbReference type="Pfam" id="PF12706">
    <property type="entry name" value="Lactamase_B_2"/>
    <property type="match status" value="1"/>
</dbReference>
<dbReference type="Gene3D" id="3.60.15.10">
    <property type="entry name" value="Ribonuclease Z/Hydroxyacylglutathione hydrolase-like"/>
    <property type="match status" value="1"/>
</dbReference>
<dbReference type="PATRIC" id="fig|1324957.4.peg.2867"/>
<accession>V4GQU8</accession>
<evidence type="ECO:0000256" key="1">
    <source>
        <dbReference type="SAM" id="MobiDB-lite"/>
    </source>
</evidence>
<dbReference type="PANTHER" id="PTHR43546:SF7">
    <property type="entry name" value="METALLO-BETA-LACTAMASE DOMAIN-CONTAINING PROTEIN"/>
    <property type="match status" value="1"/>
</dbReference>
<gene>
    <name evidence="3" type="ORF">K933_14138</name>
</gene>
<evidence type="ECO:0000259" key="2">
    <source>
        <dbReference type="Pfam" id="PF12706"/>
    </source>
</evidence>
<dbReference type="SUPFAM" id="SSF56281">
    <property type="entry name" value="Metallo-hydrolase/oxidoreductase"/>
    <property type="match status" value="1"/>
</dbReference>
<name>V4GQU8_9EURY</name>